<feature type="compositionally biased region" description="Basic and acidic residues" evidence="1">
    <location>
        <begin position="757"/>
        <end position="767"/>
    </location>
</feature>
<dbReference type="InterPro" id="IPR003593">
    <property type="entry name" value="AAA+_ATPase"/>
</dbReference>
<feature type="compositionally biased region" description="Polar residues" evidence="1">
    <location>
        <begin position="306"/>
        <end position="318"/>
    </location>
</feature>
<proteinExistence type="predicted"/>
<dbReference type="EMBL" id="KV875110">
    <property type="protein sequence ID" value="OIW22792.1"/>
    <property type="molecule type" value="Genomic_DNA"/>
</dbReference>
<feature type="compositionally biased region" description="Polar residues" evidence="1">
    <location>
        <begin position="326"/>
        <end position="335"/>
    </location>
</feature>
<feature type="compositionally biased region" description="Polar residues" evidence="1">
    <location>
        <begin position="160"/>
        <end position="170"/>
    </location>
</feature>
<feature type="compositionally biased region" description="Basic residues" evidence="1">
    <location>
        <begin position="74"/>
        <end position="83"/>
    </location>
</feature>
<reference evidence="3 4" key="1">
    <citation type="submission" date="2016-10" db="EMBL/GenBank/DDBJ databases">
        <title>Draft genome sequence of Coniochaeta ligniaria NRRL30616, a lignocellulolytic fungus for bioabatement of inhibitors in plant biomass hydrolysates.</title>
        <authorList>
            <consortium name="DOE Joint Genome Institute"/>
            <person name="Jimenez D.J."/>
            <person name="Hector R.E."/>
            <person name="Riley R."/>
            <person name="Sun H."/>
            <person name="Grigoriev I.V."/>
            <person name="Van Elsas J.D."/>
            <person name="Nichols N.N."/>
        </authorList>
    </citation>
    <scope>NUCLEOTIDE SEQUENCE [LARGE SCALE GENOMIC DNA]</scope>
    <source>
        <strain evidence="3 4">NRRL 30616</strain>
    </source>
</reference>
<dbReference type="Pfam" id="PF00004">
    <property type="entry name" value="AAA"/>
    <property type="match status" value="1"/>
</dbReference>
<feature type="domain" description="AAA+ ATPase" evidence="2">
    <location>
        <begin position="637"/>
        <end position="840"/>
    </location>
</feature>
<dbReference type="GO" id="GO:0016887">
    <property type="term" value="F:ATP hydrolysis activity"/>
    <property type="evidence" value="ECO:0007669"/>
    <property type="project" value="InterPro"/>
</dbReference>
<dbReference type="InterPro" id="IPR003959">
    <property type="entry name" value="ATPase_AAA_core"/>
</dbReference>
<dbReference type="PANTHER" id="PTHR23389">
    <property type="entry name" value="CHROMOSOME TRANSMISSION FIDELITY FACTOR 18"/>
    <property type="match status" value="1"/>
</dbReference>
<dbReference type="InterPro" id="IPR027417">
    <property type="entry name" value="P-loop_NTPase"/>
</dbReference>
<evidence type="ECO:0000313" key="4">
    <source>
        <dbReference type="Proteomes" id="UP000182658"/>
    </source>
</evidence>
<dbReference type="GO" id="GO:0005634">
    <property type="term" value="C:nucleus"/>
    <property type="evidence" value="ECO:0007669"/>
    <property type="project" value="TreeGrafter"/>
</dbReference>
<feature type="compositionally biased region" description="Polar residues" evidence="1">
    <location>
        <begin position="42"/>
        <end position="60"/>
    </location>
</feature>
<feature type="region of interest" description="Disordered" evidence="1">
    <location>
        <begin position="1214"/>
        <end position="1281"/>
    </location>
</feature>
<evidence type="ECO:0000313" key="3">
    <source>
        <dbReference type="EMBL" id="OIW22792.1"/>
    </source>
</evidence>
<gene>
    <name evidence="3" type="ORF">CONLIGDRAFT_149996</name>
</gene>
<feature type="compositionally biased region" description="Basic and acidic residues" evidence="1">
    <location>
        <begin position="84"/>
        <end position="96"/>
    </location>
</feature>
<dbReference type="SMART" id="SM00382">
    <property type="entry name" value="AAA"/>
    <property type="match status" value="1"/>
</dbReference>
<dbReference type="GO" id="GO:0005524">
    <property type="term" value="F:ATP binding"/>
    <property type="evidence" value="ECO:0007669"/>
    <property type="project" value="InterPro"/>
</dbReference>
<organism evidence="3 4">
    <name type="scientific">Coniochaeta ligniaria NRRL 30616</name>
    <dbReference type="NCBI Taxonomy" id="1408157"/>
    <lineage>
        <taxon>Eukaryota</taxon>
        <taxon>Fungi</taxon>
        <taxon>Dikarya</taxon>
        <taxon>Ascomycota</taxon>
        <taxon>Pezizomycotina</taxon>
        <taxon>Sordariomycetes</taxon>
        <taxon>Sordariomycetidae</taxon>
        <taxon>Coniochaetales</taxon>
        <taxon>Coniochaetaceae</taxon>
        <taxon>Coniochaeta</taxon>
    </lineage>
</organism>
<dbReference type="OrthoDB" id="9996895at2759"/>
<dbReference type="STRING" id="1408157.A0A1J7IYV4"/>
<dbReference type="GO" id="GO:0003677">
    <property type="term" value="F:DNA binding"/>
    <property type="evidence" value="ECO:0007669"/>
    <property type="project" value="TreeGrafter"/>
</dbReference>
<keyword evidence="4" id="KW-1185">Reference proteome</keyword>
<feature type="region of interest" description="Disordered" evidence="1">
    <location>
        <begin position="34"/>
        <end position="278"/>
    </location>
</feature>
<feature type="region of interest" description="Disordered" evidence="1">
    <location>
        <begin position="748"/>
        <end position="769"/>
    </location>
</feature>
<evidence type="ECO:0000259" key="2">
    <source>
        <dbReference type="SMART" id="SM00382"/>
    </source>
</evidence>
<name>A0A1J7IYV4_9PEZI</name>
<feature type="region of interest" description="Disordered" evidence="1">
    <location>
        <begin position="293"/>
        <end position="335"/>
    </location>
</feature>
<feature type="compositionally biased region" description="Polar residues" evidence="1">
    <location>
        <begin position="1245"/>
        <end position="1255"/>
    </location>
</feature>
<dbReference type="InParanoid" id="A0A1J7IYV4"/>
<feature type="region of interest" description="Disordered" evidence="1">
    <location>
        <begin position="551"/>
        <end position="580"/>
    </location>
</feature>
<protein>
    <submittedName>
        <fullName evidence="3">p-loop containing nucleoside triphosphate hydrolase protein</fullName>
    </submittedName>
</protein>
<dbReference type="Proteomes" id="UP000182658">
    <property type="component" value="Unassembled WGS sequence"/>
</dbReference>
<dbReference type="Gene3D" id="3.40.50.300">
    <property type="entry name" value="P-loop containing nucleotide triphosphate hydrolases"/>
    <property type="match status" value="1"/>
</dbReference>
<feature type="compositionally biased region" description="Basic and acidic residues" evidence="1">
    <location>
        <begin position="556"/>
        <end position="567"/>
    </location>
</feature>
<feature type="compositionally biased region" description="Basic and acidic residues" evidence="1">
    <location>
        <begin position="225"/>
        <end position="237"/>
    </location>
</feature>
<sequence>MGSLAVLPMADHTGLSAPGGIRAVHPFFTAKRVAQSDVPQDPAQTNTALSLKETQGSSLDGANDDRSQDEGKPKKAGKRRKRAKADPELPVDSEKPRPKKRTKPAAGGNIVNHFGSVDGGNSTAADQDTKNTKNTKTESVASDKHDPEQRTAPPKPLSHTAPSALNTDNASIPKKIMKFNPKTGTIGSPPKPKASKIVPDPEAPGHTAPTDIDTKSSSKLVRIRYGGDDTSRKRIGERVNAILKGSPKTKSPRTPRKKNTQRPDPSPRIKKSPAKITHPFFAGKGKLRSLSNANVESLPSAPQPSQPKRNTIQSSTPCSPKMDRTGPSNKTTKPTLQFSVKSMGLKFPGSKLPAWPWKDMVHVRGARHDVAIDQSTLPHSIPSRRSKGREVRLSPHDSLMDMVTRRIDVPAQAEAVRNANSDDFLPPPLELRLPTKHFESGSKLQLRVLPELRCSSKLLANGNAKAFKKRSDARDTVADDHGVARHPRELVRLFNLIQSSLSAFDRADCDNTCWAQKYAPVCAAEVIQPGQEAFFLKEWLQALVVQSVDTGSGPGGDDKTGKDKDAKANVAAPKKRGRKRKQLDDFIVSSDEEANQMDEISDNEHDWTPSGKFGIVKKTVIRAGHLKAKELKDSSRLANAIVISGPHGCGKTAAVYAVAKELDFEVFEINSSSRRSGKDVDDKIGDMLKHHHVSHDKGSREKPATKEGDAEAQHAEEELAKDIASGKQKTMQSFFTKQVAPGKKVVKALPAVSKPPAPKEAKKDPPKGQKQSLILLDEVDILYDEDKQFWTRVIELMVKSKRPFVITCNDETLVPLHNLDLHGIFRLSAPPTDLAVDRLLLIAANEGHALRREPVEALYVARNHDLRAATMELNYWCQIGVGDRRGGFDWFYPRWPKGVDLDENKEVVRVVSEDTYQLGMGWLGRDMVVDKQTSVEEEILQQSWDLWNLDAAHWQDTTDFAAWTNGLNRDTAERSDRLATLDMYDAFAEAMSAADICSSKSFAQFKEELIDATITDLCSRSCDDYVLGLPVLDAPPVIRYDRMSTMLPNTMKSLARASLEHSSAVPLPQNPSQLPALNEDKATNMIRDHFSTPPVDTPAISRIDFSLAFDPIATSDKPVTSAVSYLDPSVLDRNMEPITLDVAPYVRSIVAYDQNLQQQRLRLSNLISEGGRKGPKRMRTTRAAYSALEGGSRKTTRADKWFKAELNPHLVMKTGGKGWTGLVGDDGSATLTSTPSPSKPTSSPGTLISTGSPSPVSAKAAPRKRGRPRKVVKDDSDDELA</sequence>
<feature type="compositionally biased region" description="Basic residues" evidence="1">
    <location>
        <begin position="250"/>
        <end position="260"/>
    </location>
</feature>
<feature type="compositionally biased region" description="Low complexity" evidence="1">
    <location>
        <begin position="1228"/>
        <end position="1244"/>
    </location>
</feature>
<accession>A0A1J7IYV4</accession>
<feature type="region of interest" description="Disordered" evidence="1">
    <location>
        <begin position="691"/>
        <end position="716"/>
    </location>
</feature>
<dbReference type="SUPFAM" id="SSF52540">
    <property type="entry name" value="P-loop containing nucleoside triphosphate hydrolases"/>
    <property type="match status" value="1"/>
</dbReference>
<keyword evidence="3" id="KW-0378">Hydrolase</keyword>
<feature type="compositionally biased region" description="Basic and acidic residues" evidence="1">
    <location>
        <begin position="695"/>
        <end position="716"/>
    </location>
</feature>
<feature type="compositionally biased region" description="Basic residues" evidence="1">
    <location>
        <begin position="1261"/>
        <end position="1270"/>
    </location>
</feature>
<feature type="compositionally biased region" description="Basic and acidic residues" evidence="1">
    <location>
        <begin position="63"/>
        <end position="73"/>
    </location>
</feature>
<dbReference type="PANTHER" id="PTHR23389:SF21">
    <property type="entry name" value="ATPASE FAMILY AAA DOMAIN-CONTAINING PROTEIN 5"/>
    <property type="match status" value="1"/>
</dbReference>
<evidence type="ECO:0000256" key="1">
    <source>
        <dbReference type="SAM" id="MobiDB-lite"/>
    </source>
</evidence>